<dbReference type="PRINTS" id="PR00344">
    <property type="entry name" value="BCTRLSENSOR"/>
</dbReference>
<dbReference type="InterPro" id="IPR036890">
    <property type="entry name" value="HATPase_C_sf"/>
</dbReference>
<evidence type="ECO:0000256" key="7">
    <source>
        <dbReference type="ARBA" id="ARBA00023012"/>
    </source>
</evidence>
<dbReference type="InterPro" id="IPR003594">
    <property type="entry name" value="HATPase_dom"/>
</dbReference>
<reference evidence="10 11" key="1">
    <citation type="submission" date="2021-03" db="EMBL/GenBank/DDBJ databases">
        <title>novel species isolated from a fishpond in China.</title>
        <authorList>
            <person name="Lu H."/>
            <person name="Cai Z."/>
        </authorList>
    </citation>
    <scope>NUCLEOTIDE SEQUENCE [LARGE SCALE GENOMIC DNA]</scope>
    <source>
        <strain evidence="10 11">YJ13C</strain>
    </source>
</reference>
<dbReference type="PROSITE" id="PS50109">
    <property type="entry name" value="HIS_KIN"/>
    <property type="match status" value="1"/>
</dbReference>
<dbReference type="Proteomes" id="UP000664480">
    <property type="component" value="Unassembled WGS sequence"/>
</dbReference>
<evidence type="ECO:0000256" key="2">
    <source>
        <dbReference type="ARBA" id="ARBA00012438"/>
    </source>
</evidence>
<dbReference type="EMBL" id="JAFKCU010000002">
    <property type="protein sequence ID" value="MBN7815408.1"/>
    <property type="molecule type" value="Genomic_DNA"/>
</dbReference>
<comment type="caution">
    <text evidence="10">The sequence shown here is derived from an EMBL/GenBank/DDBJ whole genome shotgun (WGS) entry which is preliminary data.</text>
</comment>
<dbReference type="RefSeq" id="WP_206586082.1">
    <property type="nucleotide sequence ID" value="NZ_JAFKCU010000002.1"/>
</dbReference>
<keyword evidence="8" id="KW-0472">Membrane</keyword>
<dbReference type="Pfam" id="PF02518">
    <property type="entry name" value="HATPase_c"/>
    <property type="match status" value="1"/>
</dbReference>
<accession>A0ABS3CE72</accession>
<keyword evidence="4" id="KW-0547">Nucleotide-binding</keyword>
<organism evidence="10 11">
    <name type="scientific">Algoriphagus pacificus</name>
    <dbReference type="NCBI Taxonomy" id="2811234"/>
    <lineage>
        <taxon>Bacteria</taxon>
        <taxon>Pseudomonadati</taxon>
        <taxon>Bacteroidota</taxon>
        <taxon>Cytophagia</taxon>
        <taxon>Cytophagales</taxon>
        <taxon>Cyclobacteriaceae</taxon>
        <taxon>Algoriphagus</taxon>
    </lineage>
</organism>
<comment type="catalytic activity">
    <reaction evidence="1">
        <text>ATP + protein L-histidine = ADP + protein N-phospho-L-histidine.</text>
        <dbReference type="EC" id="2.7.13.3"/>
    </reaction>
</comment>
<feature type="transmembrane region" description="Helical" evidence="8">
    <location>
        <begin position="7"/>
        <end position="26"/>
    </location>
</feature>
<keyword evidence="8" id="KW-0812">Transmembrane</keyword>
<feature type="transmembrane region" description="Helical" evidence="8">
    <location>
        <begin position="32"/>
        <end position="51"/>
    </location>
</feature>
<dbReference type="EC" id="2.7.13.3" evidence="2"/>
<sequence>MDYKVGLLGRIAFLAATLFLLAYTIFNEWGVFMISLFLILVAIQIIFFLKYSESSFKKVRVFLDNIKQDKYSQLYPVKFDGTETDDLHIEFNAILAKLKEDQAEKEANYQYFRSVFKHLSIGLITFGENGEIQIINTSAKRILDVEELKNIREIEQINKELHLAIHNLRTGGSELIKIAHPDGIMQLSVYVIELLMRGEKFKLVSLQNIQSELEEKEMEAWQNLVKILTHEIMNSIAPISSLAGTIKEEIEGKMDDLSKVGPSDMEDYLMGISTIEKRSQGLINFVSDFRSLAHIPTPKFSSIGISKLFDQLEVLLAHQLESHEITLRKELNPPELILFGDQTQIEQVLINLAQNAIHAVEDAEIKVITFSAFIDEAGKIILEVSDTGKGIEEEALSKIFIPFFTTKKKGSGIGLSLSKQIMRRHKGNIQVRSAIGEGTTFKLIFNG</sequence>
<evidence type="ECO:0000256" key="1">
    <source>
        <dbReference type="ARBA" id="ARBA00000085"/>
    </source>
</evidence>
<evidence type="ECO:0000313" key="10">
    <source>
        <dbReference type="EMBL" id="MBN7815408.1"/>
    </source>
</evidence>
<gene>
    <name evidence="10" type="ORF">J0A69_08220</name>
</gene>
<keyword evidence="7" id="KW-0902">Two-component regulatory system</keyword>
<evidence type="ECO:0000256" key="3">
    <source>
        <dbReference type="ARBA" id="ARBA00022679"/>
    </source>
</evidence>
<dbReference type="Gene3D" id="3.30.565.10">
    <property type="entry name" value="Histidine kinase-like ATPase, C-terminal domain"/>
    <property type="match status" value="1"/>
</dbReference>
<dbReference type="PANTHER" id="PTHR43065">
    <property type="entry name" value="SENSOR HISTIDINE KINASE"/>
    <property type="match status" value="1"/>
</dbReference>
<proteinExistence type="predicted"/>
<keyword evidence="3" id="KW-0808">Transferase</keyword>
<protein>
    <recommendedName>
        <fullName evidence="2">histidine kinase</fullName>
        <ecNumber evidence="2">2.7.13.3</ecNumber>
    </recommendedName>
</protein>
<keyword evidence="6" id="KW-0067">ATP-binding</keyword>
<dbReference type="Gene3D" id="1.10.287.130">
    <property type="match status" value="1"/>
</dbReference>
<dbReference type="InterPro" id="IPR005467">
    <property type="entry name" value="His_kinase_dom"/>
</dbReference>
<dbReference type="InterPro" id="IPR004358">
    <property type="entry name" value="Sig_transdc_His_kin-like_C"/>
</dbReference>
<dbReference type="PANTHER" id="PTHR43065:SF46">
    <property type="entry name" value="C4-DICARBOXYLATE TRANSPORT SENSOR PROTEIN DCTB"/>
    <property type="match status" value="1"/>
</dbReference>
<evidence type="ECO:0000256" key="4">
    <source>
        <dbReference type="ARBA" id="ARBA00022741"/>
    </source>
</evidence>
<dbReference type="SMART" id="SM00387">
    <property type="entry name" value="HATPase_c"/>
    <property type="match status" value="1"/>
</dbReference>
<evidence type="ECO:0000256" key="8">
    <source>
        <dbReference type="SAM" id="Phobius"/>
    </source>
</evidence>
<evidence type="ECO:0000256" key="5">
    <source>
        <dbReference type="ARBA" id="ARBA00022777"/>
    </source>
</evidence>
<keyword evidence="8" id="KW-1133">Transmembrane helix</keyword>
<name>A0ABS3CE72_9BACT</name>
<evidence type="ECO:0000313" key="11">
    <source>
        <dbReference type="Proteomes" id="UP000664480"/>
    </source>
</evidence>
<dbReference type="SUPFAM" id="SSF55874">
    <property type="entry name" value="ATPase domain of HSP90 chaperone/DNA topoisomerase II/histidine kinase"/>
    <property type="match status" value="1"/>
</dbReference>
<evidence type="ECO:0000256" key="6">
    <source>
        <dbReference type="ARBA" id="ARBA00022840"/>
    </source>
</evidence>
<feature type="domain" description="Histidine kinase" evidence="9">
    <location>
        <begin position="227"/>
        <end position="447"/>
    </location>
</feature>
<keyword evidence="11" id="KW-1185">Reference proteome</keyword>
<evidence type="ECO:0000259" key="9">
    <source>
        <dbReference type="PROSITE" id="PS50109"/>
    </source>
</evidence>
<keyword evidence="5" id="KW-0418">Kinase</keyword>